<dbReference type="Proteomes" id="UP001501706">
    <property type="component" value="Unassembled WGS sequence"/>
</dbReference>
<evidence type="ECO:0000313" key="2">
    <source>
        <dbReference type="Proteomes" id="UP001501706"/>
    </source>
</evidence>
<reference evidence="1 2" key="1">
    <citation type="journal article" date="2019" name="Int. J. Syst. Evol. Microbiol.">
        <title>The Global Catalogue of Microorganisms (GCM) 10K type strain sequencing project: providing services to taxonomists for standard genome sequencing and annotation.</title>
        <authorList>
            <consortium name="The Broad Institute Genomics Platform"/>
            <consortium name="The Broad Institute Genome Sequencing Center for Infectious Disease"/>
            <person name="Wu L."/>
            <person name="Ma J."/>
        </authorList>
    </citation>
    <scope>NUCLEOTIDE SEQUENCE [LARGE SCALE GENOMIC DNA]</scope>
    <source>
        <strain evidence="1 2">JCM 14330</strain>
    </source>
</reference>
<sequence length="60" mass="6456">MAFNRFGIAGLGLRLQRQWGTRINGLDGDPALAAAYAPKTLPRQVGFHSGDKVDKSDKGD</sequence>
<proteinExistence type="predicted"/>
<comment type="caution">
    <text evidence="1">The sequence shown here is derived from an EMBL/GenBank/DDBJ whole genome shotgun (WGS) entry which is preliminary data.</text>
</comment>
<accession>A0ABN1D0H4</accession>
<protein>
    <submittedName>
        <fullName evidence="1">Uncharacterized protein</fullName>
    </submittedName>
</protein>
<keyword evidence="2" id="KW-1185">Reference proteome</keyword>
<evidence type="ECO:0000313" key="1">
    <source>
        <dbReference type="EMBL" id="GAA0530941.1"/>
    </source>
</evidence>
<organism evidence="1 2">
    <name type="scientific">Pigmentiphaga daeguensis</name>
    <dbReference type="NCBI Taxonomy" id="414049"/>
    <lineage>
        <taxon>Bacteria</taxon>
        <taxon>Pseudomonadati</taxon>
        <taxon>Pseudomonadota</taxon>
        <taxon>Betaproteobacteria</taxon>
        <taxon>Burkholderiales</taxon>
        <taxon>Alcaligenaceae</taxon>
        <taxon>Pigmentiphaga</taxon>
    </lineage>
</organism>
<gene>
    <name evidence="1" type="ORF">GCM10009097_55480</name>
</gene>
<name>A0ABN1D0H4_9BURK</name>
<dbReference type="EMBL" id="BAAAEN010000036">
    <property type="protein sequence ID" value="GAA0530941.1"/>
    <property type="molecule type" value="Genomic_DNA"/>
</dbReference>